<dbReference type="PANTHER" id="PTHR23026">
    <property type="entry name" value="NADPH NITROREDUCTASE"/>
    <property type="match status" value="1"/>
</dbReference>
<dbReference type="OrthoDB" id="9798230at2"/>
<evidence type="ECO:0000313" key="6">
    <source>
        <dbReference type="Proteomes" id="UP000320095"/>
    </source>
</evidence>
<protein>
    <submittedName>
        <fullName evidence="5">Nitroreductase</fullName>
    </submittedName>
</protein>
<evidence type="ECO:0000313" key="5">
    <source>
        <dbReference type="EMBL" id="TPG28101.1"/>
    </source>
</evidence>
<reference evidence="5 6" key="1">
    <citation type="journal article" date="2019" name="Environ. Microbiol.">
        <title>Species interactions and distinct microbial communities in high Arctic permafrost affected cryosols are associated with the CH4 and CO2 gas fluxes.</title>
        <authorList>
            <person name="Altshuler I."/>
            <person name="Hamel J."/>
            <person name="Turney S."/>
            <person name="Magnuson E."/>
            <person name="Levesque R."/>
            <person name="Greer C."/>
            <person name="Whyte L.G."/>
        </authorList>
    </citation>
    <scope>NUCLEOTIDE SEQUENCE [LARGE SCALE GENOMIC DNA]</scope>
    <source>
        <strain evidence="5 6">S5.20</strain>
    </source>
</reference>
<evidence type="ECO:0000256" key="2">
    <source>
        <dbReference type="ARBA" id="ARBA00022643"/>
    </source>
</evidence>
<accession>A0A502DUX1</accession>
<dbReference type="RefSeq" id="WP_140699155.1">
    <property type="nucleotide sequence ID" value="NZ_RCZG01000020.1"/>
</dbReference>
<keyword evidence="1" id="KW-0285">Flavoprotein</keyword>
<dbReference type="SUPFAM" id="SSF55469">
    <property type="entry name" value="FMN-dependent nitroreductase-like"/>
    <property type="match status" value="1"/>
</dbReference>
<evidence type="ECO:0000259" key="4">
    <source>
        <dbReference type="Pfam" id="PF00881"/>
    </source>
</evidence>
<keyword evidence="3" id="KW-0560">Oxidoreductase</keyword>
<proteinExistence type="predicted"/>
<dbReference type="AlphaFoldDB" id="A0A502DUX1"/>
<dbReference type="Proteomes" id="UP000320095">
    <property type="component" value="Unassembled WGS sequence"/>
</dbReference>
<evidence type="ECO:0000256" key="1">
    <source>
        <dbReference type="ARBA" id="ARBA00022630"/>
    </source>
</evidence>
<dbReference type="CDD" id="cd02136">
    <property type="entry name" value="PnbA_NfnB-like"/>
    <property type="match status" value="1"/>
</dbReference>
<dbReference type="InterPro" id="IPR029479">
    <property type="entry name" value="Nitroreductase"/>
</dbReference>
<keyword evidence="6" id="KW-1185">Reference proteome</keyword>
<organism evidence="5 6">
    <name type="scientific">Mycolicibacterium hodleri</name>
    <dbReference type="NCBI Taxonomy" id="49897"/>
    <lineage>
        <taxon>Bacteria</taxon>
        <taxon>Bacillati</taxon>
        <taxon>Actinomycetota</taxon>
        <taxon>Actinomycetes</taxon>
        <taxon>Mycobacteriales</taxon>
        <taxon>Mycobacteriaceae</taxon>
        <taxon>Mycolicibacterium</taxon>
    </lineage>
</organism>
<dbReference type="EMBL" id="RCZG01000020">
    <property type="protein sequence ID" value="TPG28101.1"/>
    <property type="molecule type" value="Genomic_DNA"/>
</dbReference>
<dbReference type="InterPro" id="IPR000415">
    <property type="entry name" value="Nitroreductase-like"/>
</dbReference>
<dbReference type="PANTHER" id="PTHR23026:SF90">
    <property type="entry name" value="IODOTYROSINE DEIODINASE 1"/>
    <property type="match status" value="1"/>
</dbReference>
<comment type="caution">
    <text evidence="5">The sequence shown here is derived from an EMBL/GenBank/DDBJ whole genome shotgun (WGS) entry which is preliminary data.</text>
</comment>
<sequence>MRHRHLALCDHNAGRSGLSRFSKNETAQSEAVAVNLAQIRSPDANEGTCAVGEFDSVVQARRSIRLFHPDKPVPRSHVIGALELARRAPSNSNTQPWHLVLAEGAARERLVTALLNESRTREPAIPPVHADFETFKRELGAQLYGSLGIGRDDAEGRRKAIRLNWRFYNAPLAGIVCMPRDLHHVDSLGVGMYLQTFILGLTARGLGTCVQMLIAGFPDVVRQTLQIPDHYEILCGLAIGYAVEDFAANNLDVPRKPIDDTAVFLDL</sequence>
<dbReference type="GO" id="GO:0016491">
    <property type="term" value="F:oxidoreductase activity"/>
    <property type="evidence" value="ECO:0007669"/>
    <property type="project" value="UniProtKB-KW"/>
</dbReference>
<evidence type="ECO:0000256" key="3">
    <source>
        <dbReference type="ARBA" id="ARBA00023002"/>
    </source>
</evidence>
<name>A0A502DUX1_9MYCO</name>
<gene>
    <name evidence="5" type="ORF">EAH80_28655</name>
</gene>
<dbReference type="Pfam" id="PF00881">
    <property type="entry name" value="Nitroreductase"/>
    <property type="match status" value="1"/>
</dbReference>
<feature type="domain" description="Nitroreductase" evidence="4">
    <location>
        <begin position="59"/>
        <end position="241"/>
    </location>
</feature>
<dbReference type="InterPro" id="IPR050627">
    <property type="entry name" value="Nitroreductase/BluB"/>
</dbReference>
<dbReference type="Gene3D" id="3.40.109.10">
    <property type="entry name" value="NADH Oxidase"/>
    <property type="match status" value="1"/>
</dbReference>
<keyword evidence="2" id="KW-0288">FMN</keyword>